<comment type="caution">
    <text evidence="16">The sequence shown here is derived from an EMBL/GenBank/DDBJ whole genome shotgun (WGS) entry which is preliminary data.</text>
</comment>
<dbReference type="PANTHER" id="PTHR11946:SF93">
    <property type="entry name" value="VALINE--TRNA LIGASE, CHLOROPLASTIC_MITOCHONDRIAL 2"/>
    <property type="match status" value="1"/>
</dbReference>
<keyword evidence="2" id="KW-0963">Cytoplasm</keyword>
<dbReference type="CDD" id="cd07962">
    <property type="entry name" value="Anticodon_Ia_Val"/>
    <property type="match status" value="1"/>
</dbReference>
<evidence type="ECO:0000256" key="12">
    <source>
        <dbReference type="ARBA" id="ARBA00060830"/>
    </source>
</evidence>
<evidence type="ECO:0000256" key="4">
    <source>
        <dbReference type="ARBA" id="ARBA00022741"/>
    </source>
</evidence>
<dbReference type="SUPFAM" id="SSF46589">
    <property type="entry name" value="tRNA-binding arm"/>
    <property type="match status" value="1"/>
</dbReference>
<dbReference type="EMBL" id="JALAXJ010000021">
    <property type="protein sequence ID" value="MCY9231409.1"/>
    <property type="molecule type" value="Genomic_DNA"/>
</dbReference>
<dbReference type="Pfam" id="PF08264">
    <property type="entry name" value="Anticodon_1"/>
    <property type="match status" value="1"/>
</dbReference>
<protein>
    <recommendedName>
        <fullName evidence="9">Valine--tRNA ligase</fullName>
        <ecNumber evidence="1">6.1.1.9</ecNumber>
    </recommendedName>
    <alternativeName>
        <fullName evidence="10">Valyl-tRNA synthetase</fullName>
    </alternativeName>
</protein>
<dbReference type="InterPro" id="IPR013155">
    <property type="entry name" value="M/V/L/I-tRNA-synth_anticd-bd"/>
</dbReference>
<feature type="domain" description="Methionyl/Valyl/Leucyl/Isoleucyl-tRNA synthetase anticodon-binding" evidence="14">
    <location>
        <begin position="1"/>
        <end position="117"/>
    </location>
</feature>
<evidence type="ECO:0000256" key="7">
    <source>
        <dbReference type="ARBA" id="ARBA00023054"/>
    </source>
</evidence>
<evidence type="ECO:0000256" key="11">
    <source>
        <dbReference type="ARBA" id="ARBA00047552"/>
    </source>
</evidence>
<keyword evidence="5" id="KW-0067">ATP-binding</keyword>
<dbReference type="InterPro" id="IPR010978">
    <property type="entry name" value="tRNA-bd_arm"/>
</dbReference>
<comment type="similarity">
    <text evidence="12">Belongs to the class-I aminoacyl-tRNA synthetase family. ValS type 1 subfamily.</text>
</comment>
<dbReference type="InterPro" id="IPR019499">
    <property type="entry name" value="Val-tRNA_synth_tRNA-bd"/>
</dbReference>
<evidence type="ECO:0000256" key="10">
    <source>
        <dbReference type="ARBA" id="ARBA00029936"/>
    </source>
</evidence>
<keyword evidence="7 13" id="KW-0175">Coiled coil</keyword>
<evidence type="ECO:0000256" key="1">
    <source>
        <dbReference type="ARBA" id="ARBA00013169"/>
    </source>
</evidence>
<dbReference type="InterPro" id="IPR037118">
    <property type="entry name" value="Val-tRNA_synth_C_sf"/>
</dbReference>
<dbReference type="GO" id="GO:0004832">
    <property type="term" value="F:valine-tRNA ligase activity"/>
    <property type="evidence" value="ECO:0007669"/>
    <property type="project" value="UniProtKB-EC"/>
</dbReference>
<feature type="non-terminal residue" evidence="16">
    <location>
        <position position="222"/>
    </location>
</feature>
<dbReference type="AlphaFoldDB" id="A0A9Q4F083"/>
<proteinExistence type="inferred from homology"/>
<evidence type="ECO:0000256" key="2">
    <source>
        <dbReference type="ARBA" id="ARBA00022490"/>
    </source>
</evidence>
<keyword evidence="8" id="KW-0030">Aminoacyl-tRNA synthetase</keyword>
<evidence type="ECO:0000256" key="13">
    <source>
        <dbReference type="SAM" id="Coils"/>
    </source>
</evidence>
<dbReference type="FunFam" id="1.10.287.380:FF:000001">
    <property type="entry name" value="Valine--tRNA ligase"/>
    <property type="match status" value="1"/>
</dbReference>
<dbReference type="GO" id="GO:0006438">
    <property type="term" value="P:valyl-tRNA aminoacylation"/>
    <property type="evidence" value="ECO:0007669"/>
    <property type="project" value="InterPro"/>
</dbReference>
<accession>A0A9Q4F083</accession>
<dbReference type="PANTHER" id="PTHR11946">
    <property type="entry name" value="VALYL-TRNA SYNTHETASES"/>
    <property type="match status" value="1"/>
</dbReference>
<comment type="catalytic activity">
    <reaction evidence="11">
        <text>tRNA(Val) + L-valine + ATP = L-valyl-tRNA(Val) + AMP + diphosphate</text>
        <dbReference type="Rhea" id="RHEA:10704"/>
        <dbReference type="Rhea" id="RHEA-COMP:9672"/>
        <dbReference type="Rhea" id="RHEA-COMP:9708"/>
        <dbReference type="ChEBI" id="CHEBI:30616"/>
        <dbReference type="ChEBI" id="CHEBI:33019"/>
        <dbReference type="ChEBI" id="CHEBI:57762"/>
        <dbReference type="ChEBI" id="CHEBI:78442"/>
        <dbReference type="ChEBI" id="CHEBI:78537"/>
        <dbReference type="ChEBI" id="CHEBI:456215"/>
        <dbReference type="EC" id="6.1.1.9"/>
    </reaction>
</comment>
<evidence type="ECO:0000256" key="8">
    <source>
        <dbReference type="ARBA" id="ARBA00023146"/>
    </source>
</evidence>
<dbReference type="EC" id="6.1.1.9" evidence="1"/>
<name>A0A9Q4F083_9BACI</name>
<feature type="domain" description="Valyl-tRNA synthetase tRNA-binding arm" evidence="15">
    <location>
        <begin position="176"/>
        <end position="222"/>
    </location>
</feature>
<feature type="coiled-coil region" evidence="13">
    <location>
        <begin position="174"/>
        <end position="201"/>
    </location>
</feature>
<evidence type="ECO:0000256" key="3">
    <source>
        <dbReference type="ARBA" id="ARBA00022598"/>
    </source>
</evidence>
<organism evidence="16 17">
    <name type="scientific">Bacillus inaquosorum</name>
    <dbReference type="NCBI Taxonomy" id="483913"/>
    <lineage>
        <taxon>Bacteria</taxon>
        <taxon>Bacillati</taxon>
        <taxon>Bacillota</taxon>
        <taxon>Bacilli</taxon>
        <taxon>Bacillales</taxon>
        <taxon>Bacillaceae</taxon>
        <taxon>Bacillus</taxon>
    </lineage>
</organism>
<dbReference type="Gene3D" id="1.10.287.380">
    <property type="entry name" value="Valyl-tRNA synthetase, C-terminal domain"/>
    <property type="match status" value="1"/>
</dbReference>
<keyword evidence="4" id="KW-0547">Nucleotide-binding</keyword>
<dbReference type="Gene3D" id="1.10.730.10">
    <property type="entry name" value="Isoleucyl-tRNA Synthetase, Domain 1"/>
    <property type="match status" value="1"/>
</dbReference>
<dbReference type="Proteomes" id="UP001066278">
    <property type="component" value="Unassembled WGS sequence"/>
</dbReference>
<dbReference type="Pfam" id="PF10458">
    <property type="entry name" value="Val_tRNA-synt_C"/>
    <property type="match status" value="1"/>
</dbReference>
<keyword evidence="3 16" id="KW-0436">Ligase</keyword>
<sequence length="222" mass="25520">YNFIWDDFCDWYIEMAKLPLYGEDEAAKKTTRSILAYVLDQTMRLLHPFMPFLTEEIWQHLPHQGESITVSQWPVVVPEHTDTEAAADMKLLVELIRSVRNIRSEVNTPMSKQVELYIKTSTDEIAARLEANRSYVERFTNPSVLKIGTDIEAVDKAMTAVVSGAEVILPLEGLINIDEEIARLQKEFDKLTKEVERVQKKLGNEGFMKKAPAHVIDEEREK</sequence>
<evidence type="ECO:0000256" key="9">
    <source>
        <dbReference type="ARBA" id="ARBA00024407"/>
    </source>
</evidence>
<evidence type="ECO:0000259" key="15">
    <source>
        <dbReference type="Pfam" id="PF10458"/>
    </source>
</evidence>
<reference evidence="16" key="1">
    <citation type="submission" date="2022-02" db="EMBL/GenBank/DDBJ databases">
        <title>Crop Bioprotection Bacillus Genome Sequencing.</title>
        <authorList>
            <person name="Dunlap C."/>
        </authorList>
    </citation>
    <scope>NUCLEOTIDE SEQUENCE</scope>
    <source>
        <strain evidence="16">T20C13</strain>
    </source>
</reference>
<gene>
    <name evidence="16" type="ORF">MOE99_19005</name>
</gene>
<feature type="non-terminal residue" evidence="16">
    <location>
        <position position="1"/>
    </location>
</feature>
<dbReference type="InterPro" id="IPR009080">
    <property type="entry name" value="tRNAsynth_Ia_anticodon-bd"/>
</dbReference>
<dbReference type="RefSeq" id="WP_268310193.1">
    <property type="nucleotide sequence ID" value="NZ_JALAXJ010000021.1"/>
</dbReference>
<dbReference type="InterPro" id="IPR002303">
    <property type="entry name" value="Valyl-tRNA_ligase"/>
</dbReference>
<evidence type="ECO:0000313" key="16">
    <source>
        <dbReference type="EMBL" id="MCY9231409.1"/>
    </source>
</evidence>
<evidence type="ECO:0000259" key="14">
    <source>
        <dbReference type="Pfam" id="PF08264"/>
    </source>
</evidence>
<keyword evidence="6" id="KW-0648">Protein biosynthesis</keyword>
<evidence type="ECO:0000256" key="6">
    <source>
        <dbReference type="ARBA" id="ARBA00022917"/>
    </source>
</evidence>
<evidence type="ECO:0000256" key="5">
    <source>
        <dbReference type="ARBA" id="ARBA00022840"/>
    </source>
</evidence>
<dbReference type="InterPro" id="IPR033705">
    <property type="entry name" value="Anticodon_Ia_Val"/>
</dbReference>
<evidence type="ECO:0000313" key="17">
    <source>
        <dbReference type="Proteomes" id="UP001066278"/>
    </source>
</evidence>
<dbReference type="SUPFAM" id="SSF47323">
    <property type="entry name" value="Anticodon-binding domain of a subclass of class I aminoacyl-tRNA synthetases"/>
    <property type="match status" value="1"/>
</dbReference>
<dbReference type="GO" id="GO:0005524">
    <property type="term" value="F:ATP binding"/>
    <property type="evidence" value="ECO:0007669"/>
    <property type="project" value="UniProtKB-KW"/>
</dbReference>
<dbReference type="GO" id="GO:0005829">
    <property type="term" value="C:cytosol"/>
    <property type="evidence" value="ECO:0007669"/>
    <property type="project" value="TreeGrafter"/>
</dbReference>